<reference evidence="5" key="1">
    <citation type="submission" date="2021-02" db="EMBL/GenBank/DDBJ databases">
        <authorList>
            <person name="Nowell W R."/>
        </authorList>
    </citation>
    <scope>NUCLEOTIDE SEQUENCE</scope>
</reference>
<dbReference type="InterPro" id="IPR041670">
    <property type="entry name" value="Znf-CCHC_6"/>
</dbReference>
<dbReference type="Pfam" id="PF15288">
    <property type="entry name" value="zf-CCHC_6"/>
    <property type="match status" value="1"/>
</dbReference>
<evidence type="ECO:0000256" key="2">
    <source>
        <dbReference type="SAM" id="MobiDB-lite"/>
    </source>
</evidence>
<protein>
    <recommendedName>
        <fullName evidence="3">CCHC-type domain-containing protein</fullName>
    </recommendedName>
</protein>
<dbReference type="GO" id="GO:0008270">
    <property type="term" value="F:zinc ion binding"/>
    <property type="evidence" value="ECO:0007669"/>
    <property type="project" value="UniProtKB-KW"/>
</dbReference>
<proteinExistence type="predicted"/>
<dbReference type="EMBL" id="CAJOBS010012259">
    <property type="protein sequence ID" value="CAF4948202.1"/>
    <property type="molecule type" value="Genomic_DNA"/>
</dbReference>
<dbReference type="EMBL" id="CAJNYV010000798">
    <property type="protein sequence ID" value="CAF3384455.1"/>
    <property type="molecule type" value="Genomic_DNA"/>
</dbReference>
<gene>
    <name evidence="4" type="ORF">KIK155_LOCUS6605</name>
    <name evidence="5" type="ORF">TOA249_LOCUS33743</name>
</gene>
<evidence type="ECO:0000313" key="5">
    <source>
        <dbReference type="EMBL" id="CAF4948202.1"/>
    </source>
</evidence>
<dbReference type="Proteomes" id="UP000663838">
    <property type="component" value="Unassembled WGS sequence"/>
</dbReference>
<feature type="domain" description="CCHC-type" evidence="3">
    <location>
        <begin position="61"/>
        <end position="77"/>
    </location>
</feature>
<accession>A0A821XVV4</accession>
<keyword evidence="1" id="KW-0479">Metal-binding</keyword>
<evidence type="ECO:0000313" key="6">
    <source>
        <dbReference type="Proteomes" id="UP000663838"/>
    </source>
</evidence>
<dbReference type="InterPro" id="IPR001878">
    <property type="entry name" value="Znf_CCHC"/>
</dbReference>
<dbReference type="Gene3D" id="4.10.60.10">
    <property type="entry name" value="Zinc finger, CCHC-type"/>
    <property type="match status" value="1"/>
</dbReference>
<keyword evidence="1" id="KW-0862">Zinc</keyword>
<sequence length="166" mass="18760">SKSGHTHDKCWTLHANLKPVRGISTSNNNNNNLNKNGNYRGNNNSNRGAQNNSNNLNSYGRRCYSCGVYGHLANACPYKQYNQYNIPQQQYVNIPPVYQNMSGQNRPQNAAVFNTNRQCNICNAQGQNFHIWQQCPMVRNLHQNMSNMTTSSTTDLNVTPYSDLNG</sequence>
<comment type="caution">
    <text evidence="5">The sequence shown here is derived from an EMBL/GenBank/DDBJ whole genome shotgun (WGS) entry which is preliminary data.</text>
</comment>
<dbReference type="SUPFAM" id="SSF57756">
    <property type="entry name" value="Retrovirus zinc finger-like domains"/>
    <property type="match status" value="1"/>
</dbReference>
<dbReference type="PROSITE" id="PS50158">
    <property type="entry name" value="ZF_CCHC"/>
    <property type="match status" value="1"/>
</dbReference>
<evidence type="ECO:0000256" key="1">
    <source>
        <dbReference type="PROSITE-ProRule" id="PRU00047"/>
    </source>
</evidence>
<evidence type="ECO:0000313" key="4">
    <source>
        <dbReference type="EMBL" id="CAF3384455.1"/>
    </source>
</evidence>
<dbReference type="AlphaFoldDB" id="A0A821XVV4"/>
<dbReference type="Proteomes" id="UP000663865">
    <property type="component" value="Unassembled WGS sequence"/>
</dbReference>
<dbReference type="InterPro" id="IPR036875">
    <property type="entry name" value="Znf_CCHC_sf"/>
</dbReference>
<evidence type="ECO:0000259" key="3">
    <source>
        <dbReference type="PROSITE" id="PS50158"/>
    </source>
</evidence>
<keyword evidence="1" id="KW-0863">Zinc-finger</keyword>
<feature type="region of interest" description="Disordered" evidence="2">
    <location>
        <begin position="21"/>
        <end position="53"/>
    </location>
</feature>
<dbReference type="GO" id="GO:0003676">
    <property type="term" value="F:nucleic acid binding"/>
    <property type="evidence" value="ECO:0007669"/>
    <property type="project" value="InterPro"/>
</dbReference>
<feature type="non-terminal residue" evidence="5">
    <location>
        <position position="1"/>
    </location>
</feature>
<name>A0A821XVV4_9BILA</name>
<organism evidence="5 6">
    <name type="scientific">Rotaria socialis</name>
    <dbReference type="NCBI Taxonomy" id="392032"/>
    <lineage>
        <taxon>Eukaryota</taxon>
        <taxon>Metazoa</taxon>
        <taxon>Spiralia</taxon>
        <taxon>Gnathifera</taxon>
        <taxon>Rotifera</taxon>
        <taxon>Eurotatoria</taxon>
        <taxon>Bdelloidea</taxon>
        <taxon>Philodinida</taxon>
        <taxon>Philodinidae</taxon>
        <taxon>Rotaria</taxon>
    </lineage>
</organism>